<dbReference type="InterPro" id="IPR011060">
    <property type="entry name" value="RibuloseP-bd_barrel"/>
</dbReference>
<dbReference type="GO" id="GO:0004640">
    <property type="term" value="F:phosphoribosylanthranilate isomerase activity"/>
    <property type="evidence" value="ECO:0007669"/>
    <property type="project" value="UniProtKB-UniRule"/>
</dbReference>
<feature type="domain" description="N-(5'phosphoribosyl) anthranilate isomerase (PRAI)" evidence="10">
    <location>
        <begin position="4"/>
        <end position="188"/>
    </location>
</feature>
<proteinExistence type="inferred from homology"/>
<dbReference type="EMBL" id="CP012034">
    <property type="protein sequence ID" value="AKP68003.1"/>
    <property type="molecule type" value="Genomic_DNA"/>
</dbReference>
<dbReference type="CDD" id="cd00405">
    <property type="entry name" value="PRAI"/>
    <property type="match status" value="1"/>
</dbReference>
<evidence type="ECO:0000313" key="11">
    <source>
        <dbReference type="EMBL" id="AKP68003.1"/>
    </source>
</evidence>
<evidence type="ECO:0000259" key="10">
    <source>
        <dbReference type="Pfam" id="PF00697"/>
    </source>
</evidence>
<dbReference type="GO" id="GO:0000162">
    <property type="term" value="P:L-tryptophan biosynthetic process"/>
    <property type="evidence" value="ECO:0007669"/>
    <property type="project" value="UniProtKB-UniRule"/>
</dbReference>
<dbReference type="UniPathway" id="UPA00035">
    <property type="reaction ID" value="UER00042"/>
</dbReference>
<evidence type="ECO:0000256" key="3">
    <source>
        <dbReference type="ARBA" id="ARBA00012572"/>
    </source>
</evidence>
<protein>
    <recommendedName>
        <fullName evidence="4 9">N-(5'-phosphoribosyl)anthranilate isomerase</fullName>
        <shortName evidence="9">PRAI</shortName>
        <ecNumber evidence="3 9">5.3.1.24</ecNumber>
    </recommendedName>
</protein>
<evidence type="ECO:0000256" key="4">
    <source>
        <dbReference type="ARBA" id="ARBA00022272"/>
    </source>
</evidence>
<dbReference type="PANTHER" id="PTHR42894:SF1">
    <property type="entry name" value="N-(5'-PHOSPHORIBOSYL)ANTHRANILATE ISOMERASE"/>
    <property type="match status" value="1"/>
</dbReference>
<dbReference type="HAMAP" id="MF_00135">
    <property type="entry name" value="PRAI"/>
    <property type="match status" value="1"/>
</dbReference>
<keyword evidence="12" id="KW-1185">Reference proteome</keyword>
<name>A0A0H4QMQ5_9LACO</name>
<evidence type="ECO:0000256" key="5">
    <source>
        <dbReference type="ARBA" id="ARBA00022605"/>
    </source>
</evidence>
<keyword evidence="7 9" id="KW-0057">Aromatic amino acid biosynthesis</keyword>
<dbReference type="SUPFAM" id="SSF51366">
    <property type="entry name" value="Ribulose-phoshate binding barrel"/>
    <property type="match status" value="1"/>
</dbReference>
<dbReference type="Proteomes" id="UP000036106">
    <property type="component" value="Chromosome"/>
</dbReference>
<accession>A0A0H4QMQ5</accession>
<keyword evidence="5 9" id="KW-0028">Amino-acid biosynthesis</keyword>
<evidence type="ECO:0000256" key="8">
    <source>
        <dbReference type="ARBA" id="ARBA00023235"/>
    </source>
</evidence>
<evidence type="ECO:0000256" key="6">
    <source>
        <dbReference type="ARBA" id="ARBA00022822"/>
    </source>
</evidence>
<dbReference type="PANTHER" id="PTHR42894">
    <property type="entry name" value="N-(5'-PHOSPHORIBOSYL)ANTHRANILATE ISOMERASE"/>
    <property type="match status" value="1"/>
</dbReference>
<organism evidence="11 12">
    <name type="scientific">Companilactobacillus ginsenosidimutans</name>
    <dbReference type="NCBI Taxonomy" id="1007676"/>
    <lineage>
        <taxon>Bacteria</taxon>
        <taxon>Bacillati</taxon>
        <taxon>Bacillota</taxon>
        <taxon>Bacilli</taxon>
        <taxon>Lactobacillales</taxon>
        <taxon>Lactobacillaceae</taxon>
        <taxon>Companilactobacillus</taxon>
    </lineage>
</organism>
<gene>
    <name evidence="9" type="primary">trpF</name>
    <name evidence="11" type="ORF">ABM34_10975</name>
</gene>
<dbReference type="OrthoDB" id="9786954at2"/>
<evidence type="ECO:0000256" key="9">
    <source>
        <dbReference type="HAMAP-Rule" id="MF_00135"/>
    </source>
</evidence>
<reference evidence="12" key="1">
    <citation type="submission" date="2015-07" db="EMBL/GenBank/DDBJ databases">
        <title>Lactobacillus ginsenosidimutans/EMML 3141/ whole genome sequencing.</title>
        <authorList>
            <person name="Kim M.K."/>
            <person name="Im W.-T."/>
            <person name="Srinivasan S."/>
            <person name="Lee J.-J."/>
        </authorList>
    </citation>
    <scope>NUCLEOTIDE SEQUENCE [LARGE SCALE GENOMIC DNA]</scope>
    <source>
        <strain evidence="12">EMML 3041</strain>
    </source>
</reference>
<keyword evidence="8 9" id="KW-0413">Isomerase</keyword>
<dbReference type="InterPro" id="IPR001240">
    <property type="entry name" value="PRAI_dom"/>
</dbReference>
<comment type="similarity">
    <text evidence="9">Belongs to the TrpF family.</text>
</comment>
<keyword evidence="6 9" id="KW-0822">Tryptophan biosynthesis</keyword>
<evidence type="ECO:0000256" key="7">
    <source>
        <dbReference type="ARBA" id="ARBA00023141"/>
    </source>
</evidence>
<dbReference type="Pfam" id="PF00697">
    <property type="entry name" value="PRAI"/>
    <property type="match status" value="1"/>
</dbReference>
<dbReference type="AlphaFoldDB" id="A0A0H4QMQ5"/>
<dbReference type="InterPro" id="IPR013785">
    <property type="entry name" value="Aldolase_TIM"/>
</dbReference>
<comment type="pathway">
    <text evidence="2 9">Amino-acid biosynthesis; L-tryptophan biosynthesis; L-tryptophan from chorismate: step 3/5.</text>
</comment>
<sequence length="193" mass="21062">MTKIKICGLMTLDDIRAVNTAKPDLAGFIFAGGRHHLELDQALKMRQALDPAIPSVGVFVNAPINEMLKTYRSGAISMIQLHGSEEEGTVTTLQKNNIPIINVFKPNQLNPDTKADYIMLDSGTGNGKPVDWTKLQITTDKPLIIAGALDINNIKQAIKTTKPTIVDLSRGVETEGIKDPQKIIDIVKLVHSI</sequence>
<evidence type="ECO:0000256" key="1">
    <source>
        <dbReference type="ARBA" id="ARBA00001164"/>
    </source>
</evidence>
<dbReference type="PATRIC" id="fig|1007676.4.peg.2223"/>
<comment type="catalytic activity">
    <reaction evidence="1 9">
        <text>N-(5-phospho-beta-D-ribosyl)anthranilate = 1-(2-carboxyphenylamino)-1-deoxy-D-ribulose 5-phosphate</text>
        <dbReference type="Rhea" id="RHEA:21540"/>
        <dbReference type="ChEBI" id="CHEBI:18277"/>
        <dbReference type="ChEBI" id="CHEBI:58613"/>
        <dbReference type="EC" id="5.3.1.24"/>
    </reaction>
</comment>
<dbReference type="Gene3D" id="3.20.20.70">
    <property type="entry name" value="Aldolase class I"/>
    <property type="match status" value="1"/>
</dbReference>
<dbReference type="KEGG" id="lgn:ABM34_10975"/>
<evidence type="ECO:0000313" key="12">
    <source>
        <dbReference type="Proteomes" id="UP000036106"/>
    </source>
</evidence>
<dbReference type="RefSeq" id="WP_048705727.1">
    <property type="nucleotide sequence ID" value="NZ_CP012034.1"/>
</dbReference>
<evidence type="ECO:0000256" key="2">
    <source>
        <dbReference type="ARBA" id="ARBA00004664"/>
    </source>
</evidence>
<dbReference type="STRING" id="1007676.ABM34_10975"/>
<dbReference type="InterPro" id="IPR044643">
    <property type="entry name" value="TrpF_fam"/>
</dbReference>
<dbReference type="EC" id="5.3.1.24" evidence="3 9"/>